<sequence length="109" mass="12418">MASISTAKRSSETKEFPNWLEMPDELMAKILQRLGTVEILKSSRKDILKTLTKKAVDLSCGELIDISILGFGNDELLDHIVLRMRTIIELNTLFRRRILVATCPKLVDF</sequence>
<protein>
    <recommendedName>
        <fullName evidence="1">F-box domain-containing protein</fullName>
    </recommendedName>
</protein>
<reference evidence="2 3" key="1">
    <citation type="submission" date="2022-01" db="EMBL/GenBank/DDBJ databases">
        <authorList>
            <person name="Xiong W."/>
            <person name="Schranz E."/>
        </authorList>
    </citation>
    <scope>NUCLEOTIDE SEQUENCE [LARGE SCALE GENOMIC DNA]</scope>
</reference>
<dbReference type="AlphaFoldDB" id="A0AAU9PF75"/>
<evidence type="ECO:0000259" key="1">
    <source>
        <dbReference type="Pfam" id="PF00646"/>
    </source>
</evidence>
<name>A0AAU9PF75_9ASTR</name>
<organism evidence="2 3">
    <name type="scientific">Lactuca virosa</name>
    <dbReference type="NCBI Taxonomy" id="75947"/>
    <lineage>
        <taxon>Eukaryota</taxon>
        <taxon>Viridiplantae</taxon>
        <taxon>Streptophyta</taxon>
        <taxon>Embryophyta</taxon>
        <taxon>Tracheophyta</taxon>
        <taxon>Spermatophyta</taxon>
        <taxon>Magnoliopsida</taxon>
        <taxon>eudicotyledons</taxon>
        <taxon>Gunneridae</taxon>
        <taxon>Pentapetalae</taxon>
        <taxon>asterids</taxon>
        <taxon>campanulids</taxon>
        <taxon>Asterales</taxon>
        <taxon>Asteraceae</taxon>
        <taxon>Cichorioideae</taxon>
        <taxon>Cichorieae</taxon>
        <taxon>Lactucinae</taxon>
        <taxon>Lactuca</taxon>
    </lineage>
</organism>
<dbReference type="PANTHER" id="PTHR38926">
    <property type="entry name" value="F-BOX DOMAIN CONTAINING PROTEIN, EXPRESSED"/>
    <property type="match status" value="1"/>
</dbReference>
<dbReference type="InterPro" id="IPR001810">
    <property type="entry name" value="F-box_dom"/>
</dbReference>
<proteinExistence type="predicted"/>
<feature type="domain" description="F-box" evidence="1">
    <location>
        <begin position="19"/>
        <end position="43"/>
    </location>
</feature>
<dbReference type="EMBL" id="CAKMRJ010005634">
    <property type="protein sequence ID" value="CAH1448692.1"/>
    <property type="molecule type" value="Genomic_DNA"/>
</dbReference>
<dbReference type="PANTHER" id="PTHR38926:SF2">
    <property type="entry name" value="F-BOX_LRR-REPEAT PROTEIN 21-RELATED"/>
    <property type="match status" value="1"/>
</dbReference>
<dbReference type="Pfam" id="PF00646">
    <property type="entry name" value="F-box"/>
    <property type="match status" value="1"/>
</dbReference>
<gene>
    <name evidence="2" type="ORF">LVIROSA_LOCUS34217</name>
</gene>
<evidence type="ECO:0000313" key="2">
    <source>
        <dbReference type="EMBL" id="CAH1448692.1"/>
    </source>
</evidence>
<comment type="caution">
    <text evidence="2">The sequence shown here is derived from an EMBL/GenBank/DDBJ whole genome shotgun (WGS) entry which is preliminary data.</text>
</comment>
<accession>A0AAU9PF75</accession>
<evidence type="ECO:0000313" key="3">
    <source>
        <dbReference type="Proteomes" id="UP001157418"/>
    </source>
</evidence>
<keyword evidence="3" id="KW-1185">Reference proteome</keyword>
<dbReference type="Proteomes" id="UP001157418">
    <property type="component" value="Unassembled WGS sequence"/>
</dbReference>